<proteinExistence type="inferred from homology"/>
<dbReference type="Gene3D" id="3.30.110.40">
    <property type="entry name" value="TusA-like domain"/>
    <property type="match status" value="1"/>
</dbReference>
<dbReference type="CDD" id="cd00291">
    <property type="entry name" value="SirA_YedF_YeeD"/>
    <property type="match status" value="1"/>
</dbReference>
<feature type="region of interest" description="Disordered" evidence="2">
    <location>
        <begin position="101"/>
        <end position="131"/>
    </location>
</feature>
<dbReference type="PANTHER" id="PTHR33279:SF6">
    <property type="entry name" value="SULFUR CARRIER PROTEIN YEDF-RELATED"/>
    <property type="match status" value="1"/>
</dbReference>
<evidence type="ECO:0000256" key="1">
    <source>
        <dbReference type="ARBA" id="ARBA00008984"/>
    </source>
</evidence>
<dbReference type="SUPFAM" id="SSF64307">
    <property type="entry name" value="SirA-like"/>
    <property type="match status" value="1"/>
</dbReference>
<dbReference type="InterPro" id="IPR001455">
    <property type="entry name" value="TusA-like"/>
</dbReference>
<organism evidence="4 5">
    <name type="scientific">Candidatus Phosphoribacter hodrii</name>
    <dbReference type="NCBI Taxonomy" id="2953743"/>
    <lineage>
        <taxon>Bacteria</taxon>
        <taxon>Bacillati</taxon>
        <taxon>Actinomycetota</taxon>
        <taxon>Actinomycetes</taxon>
        <taxon>Micrococcales</taxon>
        <taxon>Dermatophilaceae</taxon>
        <taxon>Candidatus Phosphoribacter</taxon>
    </lineage>
</organism>
<dbReference type="Proteomes" id="UP000726105">
    <property type="component" value="Unassembled WGS sequence"/>
</dbReference>
<comment type="caution">
    <text evidence="4">The sequence shown here is derived from an EMBL/GenBank/DDBJ whole genome shotgun (WGS) entry which is preliminary data.</text>
</comment>
<gene>
    <name evidence="4" type="ORF">IPI13_16005</name>
</gene>
<evidence type="ECO:0000313" key="5">
    <source>
        <dbReference type="Proteomes" id="UP000726105"/>
    </source>
</evidence>
<sequence>MTPPGDPTGDPTVDPTVDPAESDAATVTVDARGLRCPLPVLRLAQALAQQPPGTAVRLLATDPAAHTDVAAFVRMRGLLLLGVRVEGEHTAYLVRGVSATAPEAAPSGPPAADPGMPPAAPPARPTTPGEA</sequence>
<evidence type="ECO:0000256" key="2">
    <source>
        <dbReference type="SAM" id="MobiDB-lite"/>
    </source>
</evidence>
<dbReference type="InterPro" id="IPR036868">
    <property type="entry name" value="TusA-like_sf"/>
</dbReference>
<name>A0A935M4V3_9MICO</name>
<dbReference type="AlphaFoldDB" id="A0A935M4V3"/>
<comment type="similarity">
    <text evidence="1">Belongs to the sulfur carrier protein TusA family.</text>
</comment>
<dbReference type="PROSITE" id="PS01148">
    <property type="entry name" value="UPF0033"/>
    <property type="match status" value="1"/>
</dbReference>
<evidence type="ECO:0000313" key="4">
    <source>
        <dbReference type="EMBL" id="MBK7274585.1"/>
    </source>
</evidence>
<dbReference type="Pfam" id="PF01206">
    <property type="entry name" value="TusA"/>
    <property type="match status" value="1"/>
</dbReference>
<dbReference type="PANTHER" id="PTHR33279">
    <property type="entry name" value="SULFUR CARRIER PROTEIN YEDF-RELATED"/>
    <property type="match status" value="1"/>
</dbReference>
<feature type="region of interest" description="Disordered" evidence="2">
    <location>
        <begin position="1"/>
        <end position="23"/>
    </location>
</feature>
<evidence type="ECO:0000259" key="3">
    <source>
        <dbReference type="PROSITE" id="PS01148"/>
    </source>
</evidence>
<protein>
    <submittedName>
        <fullName evidence="4">Sulfurtransferase TusA family protein</fullName>
    </submittedName>
</protein>
<dbReference type="EMBL" id="JADJIB010000010">
    <property type="protein sequence ID" value="MBK7274585.1"/>
    <property type="molecule type" value="Genomic_DNA"/>
</dbReference>
<accession>A0A935M4V3</accession>
<feature type="domain" description="UPF0033" evidence="3">
    <location>
        <begin position="29"/>
        <end position="53"/>
    </location>
</feature>
<reference evidence="4 5" key="1">
    <citation type="submission" date="2020-10" db="EMBL/GenBank/DDBJ databases">
        <title>Connecting structure to function with the recovery of over 1000 high-quality activated sludge metagenome-assembled genomes encoding full-length rRNA genes using long-read sequencing.</title>
        <authorList>
            <person name="Singleton C.M."/>
            <person name="Petriglieri F."/>
            <person name="Kristensen J.M."/>
            <person name="Kirkegaard R.H."/>
            <person name="Michaelsen T.Y."/>
            <person name="Andersen M.H."/>
            <person name="Karst S.M."/>
            <person name="Dueholm M.S."/>
            <person name="Nielsen P.H."/>
            <person name="Albertsen M."/>
        </authorList>
    </citation>
    <scope>NUCLEOTIDE SEQUENCE [LARGE SCALE GENOMIC DNA]</scope>
    <source>
        <strain evidence="4">Ega_18-Q3-R5-49_MAXAC.001</strain>
    </source>
</reference>
<feature type="compositionally biased region" description="Low complexity" evidence="2">
    <location>
        <begin position="7"/>
        <end position="19"/>
    </location>
</feature>
<feature type="compositionally biased region" description="Pro residues" evidence="2">
    <location>
        <begin position="107"/>
        <end position="125"/>
    </location>
</feature>